<dbReference type="SUPFAM" id="SSF53474">
    <property type="entry name" value="alpha/beta-Hydrolases"/>
    <property type="match status" value="1"/>
</dbReference>
<reference evidence="7" key="1">
    <citation type="submission" date="2022-08" db="EMBL/GenBank/DDBJ databases">
        <authorList>
            <consortium name="DOE Joint Genome Institute"/>
            <person name="Min B."/>
            <person name="Riley R."/>
            <person name="Sierra-Patev S."/>
            <person name="Naranjo-Ortiz M."/>
            <person name="Looney B."/>
            <person name="Konkel Z."/>
            <person name="Slot J.C."/>
            <person name="Sakamoto Y."/>
            <person name="Steenwyk J.L."/>
            <person name="Rokas A."/>
            <person name="Carro J."/>
            <person name="Camarero S."/>
            <person name="Ferreira P."/>
            <person name="Molpeceres G."/>
            <person name="Ruiz-Duenas F.J."/>
            <person name="Serrano A."/>
            <person name="Henrissat B."/>
            <person name="Drula E."/>
            <person name="Hughes K.W."/>
            <person name="Mata J.L."/>
            <person name="Ishikawa N.K."/>
            <person name="Vargas-Isla R."/>
            <person name="Ushijima S."/>
            <person name="Smith C.A."/>
            <person name="Ahrendt S."/>
            <person name="Andreopoulos W."/>
            <person name="He G."/>
            <person name="Labutti K."/>
            <person name="Lipzen A."/>
            <person name="Ng V."/>
            <person name="Sandor L."/>
            <person name="Barry K."/>
            <person name="Martinez A.T."/>
            <person name="Xiao Y."/>
            <person name="Gibbons J.G."/>
            <person name="Terashima K."/>
            <person name="Hibbett D.S."/>
            <person name="Grigoriev I.V."/>
        </authorList>
    </citation>
    <scope>NUCLEOTIDE SEQUENCE</scope>
    <source>
        <strain evidence="7">TFB10291</strain>
    </source>
</reference>
<keyword evidence="5" id="KW-0325">Glycoprotein</keyword>
<dbReference type="AlphaFoldDB" id="A0AA38NQF6"/>
<dbReference type="EMBL" id="MU793263">
    <property type="protein sequence ID" value="KAJ3789230.1"/>
    <property type="molecule type" value="Genomic_DNA"/>
</dbReference>
<evidence type="ECO:0000256" key="3">
    <source>
        <dbReference type="ARBA" id="ARBA00022670"/>
    </source>
</evidence>
<dbReference type="PRINTS" id="PR00724">
    <property type="entry name" value="CRBOXYPTASEC"/>
</dbReference>
<evidence type="ECO:0000313" key="8">
    <source>
        <dbReference type="Proteomes" id="UP001163798"/>
    </source>
</evidence>
<comment type="caution">
    <text evidence="7">The sequence shown here is derived from an EMBL/GenBank/DDBJ whole genome shotgun (WGS) entry which is preliminary data.</text>
</comment>
<accession>A0AA38NQF6</accession>
<dbReference type="Gene3D" id="1.10.287.410">
    <property type="match status" value="1"/>
</dbReference>
<evidence type="ECO:0000256" key="1">
    <source>
        <dbReference type="ARBA" id="ARBA00009431"/>
    </source>
</evidence>
<keyword evidence="8" id="KW-1185">Reference proteome</keyword>
<proteinExistence type="inferred from homology"/>
<keyword evidence="3" id="KW-0645">Protease</keyword>
<keyword evidence="4" id="KW-0378">Hydrolase</keyword>
<dbReference type="Gene3D" id="3.40.50.1820">
    <property type="entry name" value="alpha/beta hydrolase"/>
    <property type="match status" value="1"/>
</dbReference>
<protein>
    <submittedName>
        <fullName evidence="7">Alpha/beta-hydrolase</fullName>
    </submittedName>
</protein>
<evidence type="ECO:0000256" key="2">
    <source>
        <dbReference type="ARBA" id="ARBA00022645"/>
    </source>
</evidence>
<sequence>MNPLPQSLMAKPKTLSLVSFLSLFLAFFRFVNSSTPTSNIVKETNLMYSKDSGLCETVDGVGQYSGYINVGDENYFWFWFFESRNDASSDPFVLWLNGGPGCSSMIGLFTESGPCTVNPDGKSTTLNPYRFVEVFVQRHISESKCSWNNYSNILYLDQPFGAGFSTGVTLTNSSAAATYAWSAFQILFTSDAFAKYKNRQFVLATESYGARFGPVFINHFNSQNNLIESGDLDGVKVVISSLMINDGKHDPLINFQSLVAFAQDAPGYGPLVNSSVISDITEAFDNTCSGLLQDCYVADISKSSSADTCNTAIITCTDDVMSPAVGDRDADYLLASSSSDSNKPTTYYATYIRLNEVQEAIGATLLSSNPTFDQCDDTTHALFSQSGETGRSFLPELAGLADSGFRILIWGGDADMKANWLGLHQSMVQMSWYGNRTLNDTSLTNMTINGEDVASIAIIDSFTFARVYGAGHTLPAYKPQVAQTIFRQFVANETIHSVETSMSISASAAGVSSTTGTSTSGANRLKHPRIFALAIAFIVLGY</sequence>
<dbReference type="GO" id="GO:0006508">
    <property type="term" value="P:proteolysis"/>
    <property type="evidence" value="ECO:0007669"/>
    <property type="project" value="UniProtKB-KW"/>
</dbReference>
<dbReference type="InterPro" id="IPR029058">
    <property type="entry name" value="AB_hydrolase_fold"/>
</dbReference>
<organism evidence="7 8">
    <name type="scientific">Lentinula aff. detonsa</name>
    <dbReference type="NCBI Taxonomy" id="2804958"/>
    <lineage>
        <taxon>Eukaryota</taxon>
        <taxon>Fungi</taxon>
        <taxon>Dikarya</taxon>
        <taxon>Basidiomycota</taxon>
        <taxon>Agaricomycotina</taxon>
        <taxon>Agaricomycetes</taxon>
        <taxon>Agaricomycetidae</taxon>
        <taxon>Agaricales</taxon>
        <taxon>Marasmiineae</taxon>
        <taxon>Omphalotaceae</taxon>
        <taxon>Lentinula</taxon>
    </lineage>
</organism>
<gene>
    <name evidence="7" type="ORF">GGU10DRAFT_305420</name>
</gene>
<comment type="similarity">
    <text evidence="1">Belongs to the peptidase S10 family.</text>
</comment>
<dbReference type="PANTHER" id="PTHR11802">
    <property type="entry name" value="SERINE PROTEASE FAMILY S10 SERINE CARBOXYPEPTIDASE"/>
    <property type="match status" value="1"/>
</dbReference>
<dbReference type="Proteomes" id="UP001163798">
    <property type="component" value="Unassembled WGS sequence"/>
</dbReference>
<dbReference type="InterPro" id="IPR001563">
    <property type="entry name" value="Peptidase_S10"/>
</dbReference>
<dbReference type="GO" id="GO:0004185">
    <property type="term" value="F:serine-type carboxypeptidase activity"/>
    <property type="evidence" value="ECO:0007669"/>
    <property type="project" value="InterPro"/>
</dbReference>
<name>A0AA38NQF6_9AGAR</name>
<keyword evidence="6" id="KW-0732">Signal</keyword>
<evidence type="ECO:0000256" key="4">
    <source>
        <dbReference type="ARBA" id="ARBA00022801"/>
    </source>
</evidence>
<dbReference type="GO" id="GO:0000324">
    <property type="term" value="C:fungal-type vacuole"/>
    <property type="evidence" value="ECO:0007669"/>
    <property type="project" value="TreeGrafter"/>
</dbReference>
<keyword evidence="2" id="KW-0121">Carboxypeptidase</keyword>
<evidence type="ECO:0000256" key="6">
    <source>
        <dbReference type="SAM" id="SignalP"/>
    </source>
</evidence>
<evidence type="ECO:0000256" key="5">
    <source>
        <dbReference type="ARBA" id="ARBA00023180"/>
    </source>
</evidence>
<dbReference type="PANTHER" id="PTHR11802:SF64">
    <property type="entry name" value="CARBOXYPEPTIDASE"/>
    <property type="match status" value="1"/>
</dbReference>
<feature type="chain" id="PRO_5041351660" evidence="6">
    <location>
        <begin position="34"/>
        <end position="542"/>
    </location>
</feature>
<evidence type="ECO:0000313" key="7">
    <source>
        <dbReference type="EMBL" id="KAJ3789230.1"/>
    </source>
</evidence>
<feature type="signal peptide" evidence="6">
    <location>
        <begin position="1"/>
        <end position="33"/>
    </location>
</feature>
<dbReference type="Pfam" id="PF00450">
    <property type="entry name" value="Peptidase_S10"/>
    <property type="match status" value="1"/>
</dbReference>